<dbReference type="GO" id="GO:0003676">
    <property type="term" value="F:nucleic acid binding"/>
    <property type="evidence" value="ECO:0007669"/>
    <property type="project" value="InterPro"/>
</dbReference>
<evidence type="ECO:0000313" key="2">
    <source>
        <dbReference type="Proteomes" id="UP000216605"/>
    </source>
</evidence>
<comment type="caution">
    <text evidence="1">The sequence shown here is derived from an EMBL/GenBank/DDBJ whole genome shotgun (WGS) entry which is preliminary data.</text>
</comment>
<evidence type="ECO:0008006" key="3">
    <source>
        <dbReference type="Google" id="ProtNLM"/>
    </source>
</evidence>
<gene>
    <name evidence="1" type="ORF">CHU92_02065</name>
</gene>
<evidence type="ECO:0000313" key="1">
    <source>
        <dbReference type="EMBL" id="OYQ45311.1"/>
    </source>
</evidence>
<reference evidence="1 2" key="1">
    <citation type="submission" date="2017-07" db="EMBL/GenBank/DDBJ databases">
        <title>Flavobacterium cyanobacteriorum sp. nov., isolated from cyanobacterial aggregates in a eutrophic lake.</title>
        <authorList>
            <person name="Cai H."/>
        </authorList>
    </citation>
    <scope>NUCLEOTIDE SEQUENCE [LARGE SCALE GENOMIC DNA]</scope>
    <source>
        <strain evidence="1 2">TH021</strain>
    </source>
</reference>
<sequence>MLKLYSTDNKKFLKQVNKSEAELNRFLSENWKEFFPHFTFIKNEFSLDGNVRSKGGSGRIDILAYNPKSKKFVIFELKKDADKNIRHQASDYRDFIENNFAEIYLLATQTFDVVLPKFNEISKDDIELILIAKSFSATDVDKAKKSKGEITLIKYLWFENQLLLIDYLNNDPDDLIEKENAVKLQKIKNIIDNRPELADVEAFLYGKEEAKRLFKIFYEHLKNLGEISVEAQASKIKVVFGNQTFSVIGYAGKTGKKCFLVINTNLDEVISLGEIVDDRVRPDGKKKGSIGSERYEVFLTTEEELMKFLLIIENNFHNGNN</sequence>
<dbReference type="RefSeq" id="WP_094412106.1">
    <property type="nucleotide sequence ID" value="NZ_NOXV01000142.1"/>
</dbReference>
<name>A0A255ZV75_9FLAO</name>
<organism evidence="1 2">
    <name type="scientific">Flavobacterium cyanobacteriorum</name>
    <dbReference type="NCBI Taxonomy" id="2022802"/>
    <lineage>
        <taxon>Bacteria</taxon>
        <taxon>Pseudomonadati</taxon>
        <taxon>Bacteroidota</taxon>
        <taxon>Flavobacteriia</taxon>
        <taxon>Flavobacteriales</taxon>
        <taxon>Flavobacteriaceae</taxon>
        <taxon>Flavobacterium</taxon>
    </lineage>
</organism>
<dbReference type="Gene3D" id="3.40.1350.10">
    <property type="match status" value="1"/>
</dbReference>
<dbReference type="OrthoDB" id="976029at2"/>
<protein>
    <recommendedName>
        <fullName evidence="3">DUF5655 domain-containing protein</fullName>
    </recommendedName>
</protein>
<dbReference type="InterPro" id="IPR011856">
    <property type="entry name" value="tRNA_endonuc-like_dom_sf"/>
</dbReference>
<keyword evidence="2" id="KW-1185">Reference proteome</keyword>
<dbReference type="EMBL" id="NOXV01000142">
    <property type="protein sequence ID" value="OYQ45311.1"/>
    <property type="molecule type" value="Genomic_DNA"/>
</dbReference>
<dbReference type="Proteomes" id="UP000216605">
    <property type="component" value="Unassembled WGS sequence"/>
</dbReference>
<dbReference type="AlphaFoldDB" id="A0A255ZV75"/>
<accession>A0A255ZV75</accession>
<proteinExistence type="predicted"/>